<feature type="region of interest" description="Disordered" evidence="1">
    <location>
        <begin position="226"/>
        <end position="246"/>
    </location>
</feature>
<sequence length="307" mass="33132">MTSWSAQQKKVENLDFENSQLECAHDDEIECYPRYQQGFIPAVAASLAQRSSLSSVERLRKSESPSLPSPRPPYRPLGHQVPLIAATRDHVRPCGGVRSTIEATRRCDSATRRFAFVGDATPPSGRGSALRLRLRPRPASAYAGVTPAGRLLLPRGPMPPVASQPFPYSAFCSSPSPDPPPPPSPPPPPPSSPLPFCSHSRRLHHQMTLPAAAAAAATPANRRSIALSPLSSPLPPTPTPPHPPPDSTVDSFVSPFLLSSCVLFFHPYPWIGCLGLGVPRLRLRLRLPVPRSVHPLSMRVSVILSVA</sequence>
<feature type="region of interest" description="Disordered" evidence="1">
    <location>
        <begin position="56"/>
        <end position="75"/>
    </location>
</feature>
<dbReference type="Proteomes" id="UP001367676">
    <property type="component" value="Unassembled WGS sequence"/>
</dbReference>
<comment type="caution">
    <text evidence="2">The sequence shown here is derived from an EMBL/GenBank/DDBJ whole genome shotgun (WGS) entry which is preliminary data.</text>
</comment>
<feature type="region of interest" description="Disordered" evidence="1">
    <location>
        <begin position="169"/>
        <end position="198"/>
    </location>
</feature>
<keyword evidence="3" id="KW-1185">Reference proteome</keyword>
<evidence type="ECO:0000313" key="3">
    <source>
        <dbReference type="Proteomes" id="UP001367676"/>
    </source>
</evidence>
<feature type="compositionally biased region" description="Pro residues" evidence="1">
    <location>
        <begin position="232"/>
        <end position="246"/>
    </location>
</feature>
<dbReference type="EMBL" id="JBBCAQ010000037">
    <property type="protein sequence ID" value="KAK7573372.1"/>
    <property type="molecule type" value="Genomic_DNA"/>
</dbReference>
<organism evidence="2 3">
    <name type="scientific">Parthenolecanium corni</name>
    <dbReference type="NCBI Taxonomy" id="536013"/>
    <lineage>
        <taxon>Eukaryota</taxon>
        <taxon>Metazoa</taxon>
        <taxon>Ecdysozoa</taxon>
        <taxon>Arthropoda</taxon>
        <taxon>Hexapoda</taxon>
        <taxon>Insecta</taxon>
        <taxon>Pterygota</taxon>
        <taxon>Neoptera</taxon>
        <taxon>Paraneoptera</taxon>
        <taxon>Hemiptera</taxon>
        <taxon>Sternorrhyncha</taxon>
        <taxon>Coccoidea</taxon>
        <taxon>Coccidae</taxon>
        <taxon>Parthenolecanium</taxon>
    </lineage>
</organism>
<feature type="compositionally biased region" description="Pro residues" evidence="1">
    <location>
        <begin position="176"/>
        <end position="193"/>
    </location>
</feature>
<proteinExistence type="predicted"/>
<accession>A0AAN9XXM0</accession>
<reference evidence="2 3" key="1">
    <citation type="submission" date="2024-03" db="EMBL/GenBank/DDBJ databases">
        <title>Adaptation during the transition from Ophiocordyceps entomopathogen to insect associate is accompanied by gene loss and intensified selection.</title>
        <authorList>
            <person name="Ward C.M."/>
            <person name="Onetto C.A."/>
            <person name="Borneman A.R."/>
        </authorList>
    </citation>
    <scope>NUCLEOTIDE SEQUENCE [LARGE SCALE GENOMIC DNA]</scope>
    <source>
        <strain evidence="2">AWRI1</strain>
        <tissue evidence="2">Single Adult Female</tissue>
    </source>
</reference>
<name>A0AAN9XXM0_9HEMI</name>
<dbReference type="AlphaFoldDB" id="A0AAN9XXM0"/>
<gene>
    <name evidence="2" type="ORF">V9T40_010563</name>
</gene>
<protein>
    <submittedName>
        <fullName evidence="2">Uncharacterized protein</fullName>
    </submittedName>
</protein>
<evidence type="ECO:0000313" key="2">
    <source>
        <dbReference type="EMBL" id="KAK7573372.1"/>
    </source>
</evidence>
<evidence type="ECO:0000256" key="1">
    <source>
        <dbReference type="SAM" id="MobiDB-lite"/>
    </source>
</evidence>